<gene>
    <name evidence="4" type="ORF">GWK47_017424</name>
</gene>
<name>A0A8J4XR92_CHIOP</name>
<evidence type="ECO:0000256" key="1">
    <source>
        <dbReference type="ARBA" id="ARBA00004123"/>
    </source>
</evidence>
<protein>
    <submittedName>
        <fullName evidence="4">Transcription factor TFIIIB component B</fullName>
    </submittedName>
</protein>
<accession>A0A8J4XR92</accession>
<dbReference type="SUPFAM" id="SSF46689">
    <property type="entry name" value="Homeodomain-like"/>
    <property type="match status" value="1"/>
</dbReference>
<sequence length="427" mass="48228">MSEGGMEHSKMTMFDLIYWNPASNPMPGSTSSPKRMHSLPARMTTDSITSEAAEEQRVDDLGLVDPLEIESDHAIISSPGSPEVVKIKEQDSENPQEESKDPLEEEKEPGEGSATNEDGEKVKDIFAPRVKIGPNGEIIVDEQSIKIQTTAAKNRDEVLSKAVVVEEIGDSSYYGKWSKRRKRSYEWTVKETALFYKALSTVGTDFSLMEILIKWRTRAELKTKFKKEERNNRDTVDRALNDSTQFDMTVFEEETEPEIVESDNEESPLVYESDSGVDEAALEESPPQDKVTVKARVMPKREAKRRNSLVISEVTVTVETVKYDKPASEVLIERTVREHEAEPEVARPSQGEEASTEECEGPQEEAHPSLSPEHITAHHTDELIAREEQDHEMILLDEYSELPLSEGLPENFIIGMLTENDEKQFKQ</sequence>
<evidence type="ECO:0000259" key="3">
    <source>
        <dbReference type="Pfam" id="PF15963"/>
    </source>
</evidence>
<dbReference type="InterPro" id="IPR009057">
    <property type="entry name" value="Homeodomain-like_sf"/>
</dbReference>
<feature type="compositionally biased region" description="Basic and acidic residues" evidence="2">
    <location>
        <begin position="85"/>
        <end position="102"/>
    </location>
</feature>
<dbReference type="EMBL" id="JACEEZ010022009">
    <property type="protein sequence ID" value="KAG0712882.1"/>
    <property type="molecule type" value="Genomic_DNA"/>
</dbReference>
<dbReference type="GO" id="GO:0001156">
    <property type="term" value="F:TFIIIC-class transcription factor complex binding"/>
    <property type="evidence" value="ECO:0007669"/>
    <property type="project" value="TreeGrafter"/>
</dbReference>
<comment type="caution">
    <text evidence="4">The sequence shown here is derived from an EMBL/GenBank/DDBJ whole genome shotgun (WGS) entry which is preliminary data.</text>
</comment>
<feature type="domain" description="Transcription factor TFIIIB component B'' Myb" evidence="3">
    <location>
        <begin position="179"/>
        <end position="258"/>
    </location>
</feature>
<dbReference type="AlphaFoldDB" id="A0A8J4XR92"/>
<evidence type="ECO:0000313" key="5">
    <source>
        <dbReference type="Proteomes" id="UP000770661"/>
    </source>
</evidence>
<comment type="subcellular location">
    <subcellularLocation>
        <location evidence="1">Nucleus</location>
    </subcellularLocation>
</comment>
<evidence type="ECO:0000256" key="2">
    <source>
        <dbReference type="SAM" id="MobiDB-lite"/>
    </source>
</evidence>
<feature type="region of interest" description="Disordered" evidence="2">
    <location>
        <begin position="250"/>
        <end position="291"/>
    </location>
</feature>
<dbReference type="Pfam" id="PF15963">
    <property type="entry name" value="Myb_DNA-bind_7"/>
    <property type="match status" value="1"/>
</dbReference>
<feature type="compositionally biased region" description="Polar residues" evidence="2">
    <location>
        <begin position="21"/>
        <end position="33"/>
    </location>
</feature>
<feature type="region of interest" description="Disordered" evidence="2">
    <location>
        <begin position="338"/>
        <end position="373"/>
    </location>
</feature>
<dbReference type="InterPro" id="IPR039467">
    <property type="entry name" value="TFIIIB_B''_Myb"/>
</dbReference>
<dbReference type="PANTHER" id="PTHR22929">
    <property type="entry name" value="RNA POLYMERASE III TRANSCRIPTION INITIATION FACTOR B"/>
    <property type="match status" value="1"/>
</dbReference>
<feature type="compositionally biased region" description="Acidic residues" evidence="2">
    <location>
        <begin position="250"/>
        <end position="266"/>
    </location>
</feature>
<dbReference type="GO" id="GO:0005634">
    <property type="term" value="C:nucleus"/>
    <property type="evidence" value="ECO:0007669"/>
    <property type="project" value="UniProtKB-SubCell"/>
</dbReference>
<dbReference type="GO" id="GO:0000126">
    <property type="term" value="C:transcription factor TFIIIB complex"/>
    <property type="evidence" value="ECO:0007669"/>
    <property type="project" value="TreeGrafter"/>
</dbReference>
<keyword evidence="5" id="KW-1185">Reference proteome</keyword>
<evidence type="ECO:0000313" key="4">
    <source>
        <dbReference type="EMBL" id="KAG0712882.1"/>
    </source>
</evidence>
<dbReference type="GO" id="GO:0070898">
    <property type="term" value="P:RNA polymerase III preinitiation complex assembly"/>
    <property type="evidence" value="ECO:0007669"/>
    <property type="project" value="TreeGrafter"/>
</dbReference>
<feature type="compositionally biased region" description="Acidic residues" evidence="2">
    <location>
        <begin position="354"/>
        <end position="363"/>
    </location>
</feature>
<dbReference type="OrthoDB" id="6403916at2759"/>
<dbReference type="Proteomes" id="UP000770661">
    <property type="component" value="Unassembled WGS sequence"/>
</dbReference>
<feature type="region of interest" description="Disordered" evidence="2">
    <location>
        <begin position="20"/>
        <end position="123"/>
    </location>
</feature>
<organism evidence="4 5">
    <name type="scientific">Chionoecetes opilio</name>
    <name type="common">Atlantic snow crab</name>
    <name type="synonym">Cancer opilio</name>
    <dbReference type="NCBI Taxonomy" id="41210"/>
    <lineage>
        <taxon>Eukaryota</taxon>
        <taxon>Metazoa</taxon>
        <taxon>Ecdysozoa</taxon>
        <taxon>Arthropoda</taxon>
        <taxon>Crustacea</taxon>
        <taxon>Multicrustacea</taxon>
        <taxon>Malacostraca</taxon>
        <taxon>Eumalacostraca</taxon>
        <taxon>Eucarida</taxon>
        <taxon>Decapoda</taxon>
        <taxon>Pleocyemata</taxon>
        <taxon>Brachyura</taxon>
        <taxon>Eubrachyura</taxon>
        <taxon>Majoidea</taxon>
        <taxon>Majidae</taxon>
        <taxon>Chionoecetes</taxon>
    </lineage>
</organism>
<dbReference type="PANTHER" id="PTHR22929:SF0">
    <property type="entry name" value="TRANSCRIPTION FACTOR TFIIIB COMPONENT B'' HOMOLOG"/>
    <property type="match status" value="1"/>
</dbReference>
<reference evidence="4" key="1">
    <citation type="submission" date="2020-07" db="EMBL/GenBank/DDBJ databases">
        <title>The High-quality genome of the commercially important snow crab, Chionoecetes opilio.</title>
        <authorList>
            <person name="Jeong J.-H."/>
            <person name="Ryu S."/>
        </authorList>
    </citation>
    <scope>NUCLEOTIDE SEQUENCE</scope>
    <source>
        <strain evidence="4">MADBK_172401_WGS</strain>
        <tissue evidence="4">Digestive gland</tissue>
    </source>
</reference>
<proteinExistence type="predicted"/>